<dbReference type="Pfam" id="PF10551">
    <property type="entry name" value="MULE"/>
    <property type="match status" value="1"/>
</dbReference>
<dbReference type="OrthoDB" id="1927586at2759"/>
<comment type="similarity">
    <text evidence="1">Belongs to the FHY3/FAR1 family.</text>
</comment>
<dbReference type="PROSITE" id="PS50966">
    <property type="entry name" value="ZF_SWIM"/>
    <property type="match status" value="1"/>
</dbReference>
<dbReference type="PANTHER" id="PTHR31669">
    <property type="entry name" value="PROTEIN FAR1-RELATED SEQUENCE 10-RELATED"/>
    <property type="match status" value="1"/>
</dbReference>
<dbReference type="AlphaFoldDB" id="K7WA82"/>
<dbReference type="InterPro" id="IPR018289">
    <property type="entry name" value="MULE_transposase_dom"/>
</dbReference>
<reference evidence="2" key="1">
    <citation type="submission" date="2015-12" db="EMBL/GenBank/DDBJ databases">
        <title>Update maize B73 reference genome by single molecule sequencing technologies.</title>
        <authorList>
            <consortium name="Maize Genome Sequencing Project"/>
            <person name="Ware D."/>
        </authorList>
    </citation>
    <scope>NUCLEOTIDE SEQUENCE</scope>
    <source>
        <tissue evidence="2">Seedling</tissue>
    </source>
</reference>
<dbReference type="GO" id="GO:0006355">
    <property type="term" value="P:regulation of DNA-templated transcription"/>
    <property type="evidence" value="ECO:0007669"/>
    <property type="project" value="UniProtKB-UniRule"/>
</dbReference>
<dbReference type="Pfam" id="PF04434">
    <property type="entry name" value="SWIM"/>
    <property type="match status" value="1"/>
</dbReference>
<comment type="function">
    <text evidence="1">Putative transcription activator involved in regulating light control of development.</text>
</comment>
<dbReference type="InterPro" id="IPR007527">
    <property type="entry name" value="Znf_SWIM"/>
</dbReference>
<dbReference type="Pfam" id="PF03101">
    <property type="entry name" value="FAR1"/>
    <property type="match status" value="1"/>
</dbReference>
<dbReference type="HOGENOM" id="CLU_008459_7_2_1"/>
<dbReference type="KEGG" id="zma:103638664"/>
<proteinExistence type="inferred from homology"/>
<dbReference type="ExpressionAtlas" id="K7WA82">
    <property type="expression patterns" value="baseline and differential"/>
</dbReference>
<dbReference type="EMBL" id="CM000785">
    <property type="protein sequence ID" value="AQL04275.1"/>
    <property type="molecule type" value="Genomic_DNA"/>
</dbReference>
<dbReference type="eggNOG" id="ENOG502SM5H">
    <property type="taxonomic scope" value="Eukaryota"/>
</dbReference>
<keyword evidence="1" id="KW-0479">Metal-binding</keyword>
<sequence>MEYSSSEDEGLVGDFIDAEDNTFTKNIDQGTGVMASQIHGDDPSVGSMPPVIGNELLMAADVLAKNDEPRMGMEFDSDAAARAFYNAYALCFGFGIRVARSRSERRKGVEVLVMKRFVCLKEGHHRKKKPVEPSNKKKRKRLSIRDGCPAMMEVVRRGPDRWVITKLVLEHTHVIVSADRAREVQLHRLSGKFQEHENQLQEVRRNVFGDTNAQGLFNYFKKMQSDNSSFFFSIQVDSKNYVSNAVWVDARARMAYTYFGDAVYFDTTCSQNENMLPFAAFTGVNHHGDTVVFGCALILDRTESSYGWIFETWLTAMDSRLPFSLTTDEGKGIAAAVAKVFPQCFHRLCRWRILSRCKKRLTDARTRFPGLHEELKRCVNGCDTAVIFDMLWGSILDKYGLRDDNWLQSLYEIRHKWVPAYLTSFFFAELSLTHRVETVSKFYRNNFSSRVSLNTFISRFDQYIDGLYASEAQKDITSFSPEQFLKTDMVLEKQARSIYTRAAFETFQLELVEAMQHYAVKVQDGSYMKYYVERNGDPPTRHTVFYNVAEKKAWCECCRFAFSAILCRHVLSVFLLAGVIMLPEPCITKRWTKKAKSGPELIGLNVGNGSSSPDSVASRYNDLVRDAIKCAEKGTVSAGAFRVAKEVLRKAFMDIRGHGEKLCKDALRSASSR</sequence>
<accession>K7WA82</accession>
<dbReference type="GO" id="GO:0005634">
    <property type="term" value="C:nucleus"/>
    <property type="evidence" value="ECO:0007669"/>
    <property type="project" value="UniProtKB-SubCell"/>
</dbReference>
<dbReference type="FunCoup" id="K7WA82">
    <property type="interactions" value="2"/>
</dbReference>
<evidence type="ECO:0000256" key="1">
    <source>
        <dbReference type="RuleBase" id="RU367018"/>
    </source>
</evidence>
<dbReference type="InParanoid" id="K7WA82"/>
<dbReference type="InterPro" id="IPR031052">
    <property type="entry name" value="FHY3/FAR1"/>
</dbReference>
<dbReference type="OMA" id="KKAWCDC"/>
<dbReference type="GO" id="GO:0008270">
    <property type="term" value="F:zinc ion binding"/>
    <property type="evidence" value="ECO:0007669"/>
    <property type="project" value="UniProtKB-UniRule"/>
</dbReference>
<keyword evidence="1" id="KW-0862">Zinc</keyword>
<dbReference type="InterPro" id="IPR004330">
    <property type="entry name" value="FAR1_DNA_bnd_dom"/>
</dbReference>
<keyword evidence="1" id="KW-0863">Zinc-finger</keyword>
<organism evidence="2">
    <name type="scientific">Zea mays</name>
    <name type="common">Maize</name>
    <dbReference type="NCBI Taxonomy" id="4577"/>
    <lineage>
        <taxon>Eukaryota</taxon>
        <taxon>Viridiplantae</taxon>
        <taxon>Streptophyta</taxon>
        <taxon>Embryophyta</taxon>
        <taxon>Tracheophyta</taxon>
        <taxon>Spermatophyta</taxon>
        <taxon>Magnoliopsida</taxon>
        <taxon>Liliopsida</taxon>
        <taxon>Poales</taxon>
        <taxon>Poaceae</taxon>
        <taxon>PACMAD clade</taxon>
        <taxon>Panicoideae</taxon>
        <taxon>Andropogonodae</taxon>
        <taxon>Andropogoneae</taxon>
        <taxon>Tripsacinae</taxon>
        <taxon>Zea</taxon>
    </lineage>
</organism>
<dbReference type="PANTHER" id="PTHR31669:SF37">
    <property type="entry name" value="PROTEIN FAR1-RELATED SEQUENCE"/>
    <property type="match status" value="1"/>
</dbReference>
<protein>
    <recommendedName>
        <fullName evidence="1">Protein FAR1-RELATED SEQUENCE</fullName>
    </recommendedName>
</protein>
<dbReference type="PaxDb" id="4577-GRMZM2G148940_P01"/>
<dbReference type="IntAct" id="K7WA82">
    <property type="interactions" value="2"/>
</dbReference>
<name>K7WA82_MAIZE</name>
<keyword evidence="1" id="KW-0539">Nucleus</keyword>
<evidence type="ECO:0000313" key="2">
    <source>
        <dbReference type="EMBL" id="AQL04275.1"/>
    </source>
</evidence>
<comment type="subcellular location">
    <subcellularLocation>
        <location evidence="1">Nucleus</location>
    </subcellularLocation>
</comment>
<gene>
    <name evidence="2" type="ORF">ZEAMMB73_Zm00001d046441</name>
</gene>